<proteinExistence type="predicted"/>
<gene>
    <name evidence="1" type="ORF">Micbo1qcDRAFT_205797</name>
</gene>
<protein>
    <submittedName>
        <fullName evidence="1">Uncharacterized protein</fullName>
    </submittedName>
</protein>
<reference evidence="2" key="1">
    <citation type="submission" date="2016-02" db="EMBL/GenBank/DDBJ databases">
        <title>Draft genome sequence of Microdochium bolleyi, a fungal endophyte of beachgrass.</title>
        <authorList>
            <consortium name="DOE Joint Genome Institute"/>
            <person name="David A.S."/>
            <person name="May G."/>
            <person name="Haridas S."/>
            <person name="Lim J."/>
            <person name="Wang M."/>
            <person name="Labutti K."/>
            <person name="Lipzen A."/>
            <person name="Barry K."/>
            <person name="Grigoriev I.V."/>
        </authorList>
    </citation>
    <scope>NUCLEOTIDE SEQUENCE [LARGE SCALE GENOMIC DNA]</scope>
    <source>
        <strain evidence="2">J235TASD1</strain>
    </source>
</reference>
<keyword evidence="2" id="KW-1185">Reference proteome</keyword>
<dbReference type="Proteomes" id="UP000070501">
    <property type="component" value="Unassembled WGS sequence"/>
</dbReference>
<accession>A0A136IYW0</accession>
<evidence type="ECO:0000313" key="2">
    <source>
        <dbReference type="Proteomes" id="UP000070501"/>
    </source>
</evidence>
<name>A0A136IYW0_9PEZI</name>
<evidence type="ECO:0000313" key="1">
    <source>
        <dbReference type="EMBL" id="KXJ90180.1"/>
    </source>
</evidence>
<organism evidence="1 2">
    <name type="scientific">Microdochium bolleyi</name>
    <dbReference type="NCBI Taxonomy" id="196109"/>
    <lineage>
        <taxon>Eukaryota</taxon>
        <taxon>Fungi</taxon>
        <taxon>Dikarya</taxon>
        <taxon>Ascomycota</taxon>
        <taxon>Pezizomycotina</taxon>
        <taxon>Sordariomycetes</taxon>
        <taxon>Xylariomycetidae</taxon>
        <taxon>Xylariales</taxon>
        <taxon>Microdochiaceae</taxon>
        <taxon>Microdochium</taxon>
    </lineage>
</organism>
<dbReference type="AlphaFoldDB" id="A0A136IYW0"/>
<sequence length="94" mass="10290">MSASNGIPTNLTVILMPSTGSSSGSSSGSSYARQRISVMSKQLEEQRKLVWEQTAQLRARCDEQLVALQLRNERIQAACAIDQEPAPAAWEEKP</sequence>
<dbReference type="EMBL" id="KQ964253">
    <property type="protein sequence ID" value="KXJ90180.1"/>
    <property type="molecule type" value="Genomic_DNA"/>
</dbReference>
<dbReference type="InParanoid" id="A0A136IYW0"/>